<evidence type="ECO:0000313" key="2">
    <source>
        <dbReference type="Proteomes" id="UP000001977"/>
    </source>
</evidence>
<organism evidence="1 2">
    <name type="scientific">Bordetella avium (strain 197N)</name>
    <dbReference type="NCBI Taxonomy" id="360910"/>
    <lineage>
        <taxon>Bacteria</taxon>
        <taxon>Pseudomonadati</taxon>
        <taxon>Pseudomonadota</taxon>
        <taxon>Betaproteobacteria</taxon>
        <taxon>Burkholderiales</taxon>
        <taxon>Alcaligenaceae</taxon>
        <taxon>Bordetella</taxon>
    </lineage>
</organism>
<protein>
    <submittedName>
        <fullName evidence="1">Phage-related protein</fullName>
    </submittedName>
</protein>
<dbReference type="AlphaFoldDB" id="Q2KZ02"/>
<dbReference type="KEGG" id="bav:BAV0439A"/>
<evidence type="ECO:0000313" key="1">
    <source>
        <dbReference type="EMBL" id="CAJ48044.1"/>
    </source>
</evidence>
<proteinExistence type="predicted"/>
<dbReference type="EMBL" id="AM167904">
    <property type="protein sequence ID" value="CAJ48044.1"/>
    <property type="molecule type" value="Genomic_DNA"/>
</dbReference>
<dbReference type="HOGENOM" id="CLU_2448743_0_0_4"/>
<sequence>MLLSTTQCKHAATQCTKLPPGGAFSFRPRPHRRPVPCSTHSIRHQHLILHPRLPGVIVGGILRRLGQLRARRRQLTVQRRHDSWHVQRR</sequence>
<dbReference type="Proteomes" id="UP000001977">
    <property type="component" value="Chromosome"/>
</dbReference>
<dbReference type="STRING" id="360910.BAV0439A"/>
<gene>
    <name evidence="1" type="ORF">BAV0439A</name>
</gene>
<accession>Q2KZ02</accession>
<reference evidence="1 2" key="1">
    <citation type="journal article" date="2006" name="J. Bacteriol.">
        <title>Comparison of the genome sequence of the poultry pathogen Bordetella avium with those of B. bronchiseptica, B. pertussis, and B. parapertussis reveals extensive diversity in surface structures associated with host interaction.</title>
        <authorList>
            <person name="Sebaihia M."/>
            <person name="Preston A."/>
            <person name="Maskell D.J."/>
            <person name="Kuzmiak H."/>
            <person name="Connell T.D."/>
            <person name="King N.D."/>
            <person name="Orndorff P.E."/>
            <person name="Miyamoto D.M."/>
            <person name="Thomson N.R."/>
            <person name="Harris D."/>
            <person name="Goble A."/>
            <person name="Lord A."/>
            <person name="Murphy L."/>
            <person name="Quail M.A."/>
            <person name="Rutter S."/>
            <person name="Squares R."/>
            <person name="Squares S."/>
            <person name="Woodward J."/>
            <person name="Parkhill J."/>
            <person name="Temple L.M."/>
        </authorList>
    </citation>
    <scope>NUCLEOTIDE SEQUENCE [LARGE SCALE GENOMIC DNA]</scope>
    <source>
        <strain evidence="1 2">197N</strain>
    </source>
</reference>
<keyword evidence="2" id="KW-1185">Reference proteome</keyword>
<name>Q2KZ02_BORA1</name>